<keyword evidence="1" id="KW-0472">Membrane</keyword>
<keyword evidence="4" id="KW-1185">Reference proteome</keyword>
<feature type="transmembrane region" description="Helical" evidence="1">
    <location>
        <begin position="42"/>
        <end position="65"/>
    </location>
</feature>
<evidence type="ECO:0000259" key="2">
    <source>
        <dbReference type="Pfam" id="PF06713"/>
    </source>
</evidence>
<evidence type="ECO:0000313" key="4">
    <source>
        <dbReference type="Proteomes" id="UP000254123"/>
    </source>
</evidence>
<gene>
    <name evidence="3" type="ORF">NCTC10526_02432</name>
</gene>
<dbReference type="EMBL" id="UGVC01000001">
    <property type="protein sequence ID" value="SUD92051.1"/>
    <property type="molecule type" value="Genomic_DNA"/>
</dbReference>
<dbReference type="RefSeq" id="WP_028857736.1">
    <property type="nucleotide sequence ID" value="NZ_CAJHAQ010000001.1"/>
</dbReference>
<protein>
    <submittedName>
        <fullName evidence="3">Protein of uncharacterized function (DUF1200)</fullName>
    </submittedName>
</protein>
<accession>A0A379LNM0</accession>
<dbReference type="InterPro" id="IPR009589">
    <property type="entry name" value="PH_YyaB-like"/>
</dbReference>
<dbReference type="AlphaFoldDB" id="A0A379LNM0"/>
<dbReference type="Proteomes" id="UP000254123">
    <property type="component" value="Unassembled WGS sequence"/>
</dbReference>
<sequence>MIFSSKIDLWMHIVFIGTTLVITSLPYMYYKTKKDVSLIQSLLVMLLPMLFSLLMLLPSYLYTYYQVDDHQLLVKSGLFSWKIPLSEIESIEPTHSFLSAPALSLDRLAIHYSDGKRVVVSPKDKQGFMEAIYQREVDNK</sequence>
<dbReference type="STRING" id="1123034.GCA_000685805_00039"/>
<feature type="transmembrane region" description="Helical" evidence="1">
    <location>
        <begin position="12"/>
        <end position="30"/>
    </location>
</feature>
<evidence type="ECO:0000256" key="1">
    <source>
        <dbReference type="SAM" id="Phobius"/>
    </source>
</evidence>
<dbReference type="GO" id="GO:0030153">
    <property type="term" value="P:bacteriocin immunity"/>
    <property type="evidence" value="ECO:0007669"/>
    <property type="project" value="InterPro"/>
</dbReference>
<keyword evidence="1" id="KW-1133">Transmembrane helix</keyword>
<reference evidence="3 4" key="1">
    <citation type="submission" date="2018-06" db="EMBL/GenBank/DDBJ databases">
        <authorList>
            <consortium name="Pathogen Informatics"/>
            <person name="Doyle S."/>
        </authorList>
    </citation>
    <scope>NUCLEOTIDE SEQUENCE [LARGE SCALE GENOMIC DNA]</scope>
    <source>
        <strain evidence="3 4">NCTC10526</strain>
    </source>
</reference>
<evidence type="ECO:0000313" key="3">
    <source>
        <dbReference type="EMBL" id="SUD92051.1"/>
    </source>
</evidence>
<dbReference type="Pfam" id="PF06713">
    <property type="entry name" value="bPH_4"/>
    <property type="match status" value="1"/>
</dbReference>
<keyword evidence="1" id="KW-0812">Transmembrane</keyword>
<name>A0A379LNM0_9GAMM</name>
<organism evidence="3 4">
    <name type="scientific">Psychrobacter phenylpyruvicus</name>
    <dbReference type="NCBI Taxonomy" id="29432"/>
    <lineage>
        <taxon>Bacteria</taxon>
        <taxon>Pseudomonadati</taxon>
        <taxon>Pseudomonadota</taxon>
        <taxon>Gammaproteobacteria</taxon>
        <taxon>Moraxellales</taxon>
        <taxon>Moraxellaceae</taxon>
        <taxon>Psychrobacter</taxon>
    </lineage>
</organism>
<feature type="domain" description="Uncharacterized protein YyaB-like PH" evidence="2">
    <location>
        <begin position="63"/>
        <end position="135"/>
    </location>
</feature>
<proteinExistence type="predicted"/>